<dbReference type="STRING" id="525918.SAMN05660964_02249"/>
<comment type="similarity">
    <text evidence="2">Belongs to the autoinducer-2 exporter (AI-2E) (TC 2.A.86) family.</text>
</comment>
<dbReference type="RefSeq" id="WP_093068712.1">
    <property type="nucleotide sequence ID" value="NZ_FNQP01000012.1"/>
</dbReference>
<feature type="transmembrane region" description="Helical" evidence="8">
    <location>
        <begin position="217"/>
        <end position="234"/>
    </location>
</feature>
<dbReference type="Pfam" id="PF01594">
    <property type="entry name" value="AI-2E_transport"/>
    <property type="match status" value="1"/>
</dbReference>
<keyword evidence="3" id="KW-0813">Transport</keyword>
<evidence type="ECO:0000313" key="9">
    <source>
        <dbReference type="EMBL" id="SEA72307.1"/>
    </source>
</evidence>
<dbReference type="PANTHER" id="PTHR21716">
    <property type="entry name" value="TRANSMEMBRANE PROTEIN"/>
    <property type="match status" value="1"/>
</dbReference>
<evidence type="ECO:0000256" key="3">
    <source>
        <dbReference type="ARBA" id="ARBA00022448"/>
    </source>
</evidence>
<feature type="transmembrane region" description="Helical" evidence="8">
    <location>
        <begin position="307"/>
        <end position="338"/>
    </location>
</feature>
<evidence type="ECO:0000256" key="6">
    <source>
        <dbReference type="ARBA" id="ARBA00022989"/>
    </source>
</evidence>
<evidence type="ECO:0000256" key="8">
    <source>
        <dbReference type="SAM" id="Phobius"/>
    </source>
</evidence>
<evidence type="ECO:0000256" key="4">
    <source>
        <dbReference type="ARBA" id="ARBA00022475"/>
    </source>
</evidence>
<protein>
    <submittedName>
        <fullName evidence="9">Putative permease</fullName>
    </submittedName>
</protein>
<organism evidence="9 10">
    <name type="scientific">Thiothrix caldifontis</name>
    <dbReference type="NCBI Taxonomy" id="525918"/>
    <lineage>
        <taxon>Bacteria</taxon>
        <taxon>Pseudomonadati</taxon>
        <taxon>Pseudomonadota</taxon>
        <taxon>Gammaproteobacteria</taxon>
        <taxon>Thiotrichales</taxon>
        <taxon>Thiotrichaceae</taxon>
        <taxon>Thiothrix</taxon>
    </lineage>
</organism>
<evidence type="ECO:0000256" key="5">
    <source>
        <dbReference type="ARBA" id="ARBA00022692"/>
    </source>
</evidence>
<dbReference type="InterPro" id="IPR002549">
    <property type="entry name" value="AI-2E-like"/>
</dbReference>
<keyword evidence="10" id="KW-1185">Reference proteome</keyword>
<reference evidence="9 10" key="1">
    <citation type="submission" date="2016-10" db="EMBL/GenBank/DDBJ databases">
        <authorList>
            <person name="de Groot N.N."/>
        </authorList>
    </citation>
    <scope>NUCLEOTIDE SEQUENCE [LARGE SCALE GENOMIC DNA]</scope>
    <source>
        <strain evidence="9 10">DSM 21228</strain>
    </source>
</reference>
<dbReference type="EMBL" id="FNQP01000012">
    <property type="protein sequence ID" value="SEA72307.1"/>
    <property type="molecule type" value="Genomic_DNA"/>
</dbReference>
<dbReference type="OrthoDB" id="5562213at2"/>
<sequence length="356" mass="39895">MLKLLNNWYTRHFSNPQVAILAMLLLLGFSFIVFAGKILAPLLAAVIIAYLLDGAVHLLRRYKLPRFAAILLVFSLFIVMLLLILVILAPLMFKQATQFALEIPGMIASGQSVLLTLPEKYPTLVSEQAILELLNSLRNELTQLSRHVLSFSLSSVFNLIAFVVYLVVVPLLVFFFLKDKDLVLSWFSTFLPQDRELVIQVWREVNGKIAGYVRGKFLEILIVWAVSFVTFLAFDLRYSMLLSFLVGISVLIPYVGAAVATLPIAVVAYFQWGLNTDFAYVMIAYGIIQFLDGNLLVPLLFAEMVNLHPAAIITAVLFFGSVWGIWGVFFAIPLATLINAVINAWPRQHTSILPNQ</sequence>
<feature type="transmembrane region" description="Helical" evidence="8">
    <location>
        <begin position="156"/>
        <end position="177"/>
    </location>
</feature>
<evidence type="ECO:0000256" key="1">
    <source>
        <dbReference type="ARBA" id="ARBA00004651"/>
    </source>
</evidence>
<evidence type="ECO:0000256" key="2">
    <source>
        <dbReference type="ARBA" id="ARBA00009773"/>
    </source>
</evidence>
<dbReference type="PANTHER" id="PTHR21716:SF53">
    <property type="entry name" value="PERMEASE PERM-RELATED"/>
    <property type="match status" value="1"/>
</dbReference>
<feature type="transmembrane region" description="Helical" evidence="8">
    <location>
        <begin position="278"/>
        <end position="301"/>
    </location>
</feature>
<accession>A0A1H4DI95</accession>
<feature type="transmembrane region" description="Helical" evidence="8">
    <location>
        <begin position="64"/>
        <end position="93"/>
    </location>
</feature>
<keyword evidence="4" id="KW-1003">Cell membrane</keyword>
<comment type="subcellular location">
    <subcellularLocation>
        <location evidence="1">Cell membrane</location>
        <topology evidence="1">Multi-pass membrane protein</topology>
    </subcellularLocation>
</comment>
<evidence type="ECO:0000313" key="10">
    <source>
        <dbReference type="Proteomes" id="UP000199397"/>
    </source>
</evidence>
<name>A0A1H4DI95_9GAMM</name>
<dbReference type="GO" id="GO:0005886">
    <property type="term" value="C:plasma membrane"/>
    <property type="evidence" value="ECO:0007669"/>
    <property type="project" value="UniProtKB-SubCell"/>
</dbReference>
<feature type="transmembrane region" description="Helical" evidence="8">
    <location>
        <begin position="20"/>
        <end position="52"/>
    </location>
</feature>
<gene>
    <name evidence="9" type="ORF">SAMN05660964_02249</name>
</gene>
<dbReference type="AlphaFoldDB" id="A0A1H4DI95"/>
<evidence type="ECO:0000256" key="7">
    <source>
        <dbReference type="ARBA" id="ARBA00023136"/>
    </source>
</evidence>
<dbReference type="Proteomes" id="UP000199397">
    <property type="component" value="Unassembled WGS sequence"/>
</dbReference>
<dbReference type="GO" id="GO:0055085">
    <property type="term" value="P:transmembrane transport"/>
    <property type="evidence" value="ECO:0007669"/>
    <property type="project" value="TreeGrafter"/>
</dbReference>
<proteinExistence type="inferred from homology"/>
<feature type="transmembrane region" description="Helical" evidence="8">
    <location>
        <begin position="240"/>
        <end position="266"/>
    </location>
</feature>
<keyword evidence="5 8" id="KW-0812">Transmembrane</keyword>
<keyword evidence="6 8" id="KW-1133">Transmembrane helix</keyword>
<keyword evidence="7 8" id="KW-0472">Membrane</keyword>